<dbReference type="Proteomes" id="UP001247805">
    <property type="component" value="Unassembled WGS sequence"/>
</dbReference>
<name>A0ABU3SUQ6_9ALTE</name>
<comment type="caution">
    <text evidence="1">The sequence shown here is derived from an EMBL/GenBank/DDBJ whole genome shotgun (WGS) entry which is preliminary data.</text>
</comment>
<dbReference type="RefSeq" id="WP_316025405.1">
    <property type="nucleotide sequence ID" value="NZ_JAWDIO010000002.1"/>
</dbReference>
<reference evidence="1 2" key="1">
    <citation type="submission" date="2023-10" db="EMBL/GenBank/DDBJ databases">
        <title>Glaciecola aquimarina strain GGW-M5 nov., isolated from a coastal seawater.</title>
        <authorList>
            <person name="Bayburt H."/>
            <person name="Kim J.M."/>
            <person name="Choi B.J."/>
            <person name="Jeon C.O."/>
        </authorList>
    </citation>
    <scope>NUCLEOTIDE SEQUENCE [LARGE SCALE GENOMIC DNA]</scope>
    <source>
        <strain evidence="1 2">KCTC 32108</strain>
    </source>
</reference>
<keyword evidence="2" id="KW-1185">Reference proteome</keyword>
<evidence type="ECO:0000313" key="2">
    <source>
        <dbReference type="Proteomes" id="UP001247805"/>
    </source>
</evidence>
<sequence length="76" mass="8670">MDDKSKAIVVSAVVRLLERWRLSESQKVAVLGFESKADYDKFVDSPVTLNWSQSLEEHLSLVLNIHAELRTLSLTR</sequence>
<proteinExistence type="predicted"/>
<accession>A0ABU3SUQ6</accession>
<organism evidence="1 2">
    <name type="scientific">Paraglaciecola aquimarina</name>
    <dbReference type="NCBI Taxonomy" id="1235557"/>
    <lineage>
        <taxon>Bacteria</taxon>
        <taxon>Pseudomonadati</taxon>
        <taxon>Pseudomonadota</taxon>
        <taxon>Gammaproteobacteria</taxon>
        <taxon>Alteromonadales</taxon>
        <taxon>Alteromonadaceae</taxon>
        <taxon>Paraglaciecola</taxon>
    </lineage>
</organism>
<evidence type="ECO:0000313" key="1">
    <source>
        <dbReference type="EMBL" id="MDU0353755.1"/>
    </source>
</evidence>
<gene>
    <name evidence="1" type="ORF">RS130_07310</name>
</gene>
<dbReference type="EMBL" id="JAWDIO010000002">
    <property type="protein sequence ID" value="MDU0353755.1"/>
    <property type="molecule type" value="Genomic_DNA"/>
</dbReference>
<protein>
    <submittedName>
        <fullName evidence="1">Uncharacterized protein</fullName>
    </submittedName>
</protein>